<dbReference type="InterPro" id="IPR050370">
    <property type="entry name" value="HES_HEY"/>
</dbReference>
<dbReference type="Gene3D" id="4.10.280.10">
    <property type="entry name" value="Helix-loop-helix DNA-binding domain"/>
    <property type="match status" value="1"/>
</dbReference>
<feature type="region of interest" description="Disordered" evidence="5">
    <location>
        <begin position="65"/>
        <end position="91"/>
    </location>
</feature>
<keyword evidence="2" id="KW-0805">Transcription regulation</keyword>
<dbReference type="CDD" id="cd11440">
    <property type="entry name" value="bHLH-O_Cwo_like"/>
    <property type="match status" value="1"/>
</dbReference>
<dbReference type="EMBL" id="CAKASE010000045">
    <property type="protein sequence ID" value="CAG9560175.1"/>
    <property type="molecule type" value="Genomic_DNA"/>
</dbReference>
<dbReference type="Pfam" id="PF00010">
    <property type="entry name" value="HLH"/>
    <property type="match status" value="1"/>
</dbReference>
<dbReference type="InterPro" id="IPR011598">
    <property type="entry name" value="bHLH_dom"/>
</dbReference>
<feature type="compositionally biased region" description="Low complexity" evidence="5">
    <location>
        <begin position="343"/>
        <end position="357"/>
    </location>
</feature>
<organism evidence="7 8">
    <name type="scientific">Danaus chrysippus</name>
    <name type="common">African queen</name>
    <dbReference type="NCBI Taxonomy" id="151541"/>
    <lineage>
        <taxon>Eukaryota</taxon>
        <taxon>Metazoa</taxon>
        <taxon>Ecdysozoa</taxon>
        <taxon>Arthropoda</taxon>
        <taxon>Hexapoda</taxon>
        <taxon>Insecta</taxon>
        <taxon>Pterygota</taxon>
        <taxon>Neoptera</taxon>
        <taxon>Endopterygota</taxon>
        <taxon>Lepidoptera</taxon>
        <taxon>Glossata</taxon>
        <taxon>Ditrysia</taxon>
        <taxon>Papilionoidea</taxon>
        <taxon>Nymphalidae</taxon>
        <taxon>Danainae</taxon>
        <taxon>Danaini</taxon>
        <taxon>Danaina</taxon>
        <taxon>Danaus</taxon>
        <taxon>Anosia</taxon>
    </lineage>
</organism>
<evidence type="ECO:0000256" key="1">
    <source>
        <dbReference type="ARBA" id="ARBA00004123"/>
    </source>
</evidence>
<dbReference type="GO" id="GO:0046983">
    <property type="term" value="F:protein dimerization activity"/>
    <property type="evidence" value="ECO:0007669"/>
    <property type="project" value="InterPro"/>
</dbReference>
<dbReference type="SMART" id="SM00353">
    <property type="entry name" value="HLH"/>
    <property type="match status" value="1"/>
</dbReference>
<dbReference type="PANTHER" id="PTHR10985">
    <property type="entry name" value="BASIC HELIX-LOOP-HELIX TRANSCRIPTION FACTOR, HES-RELATED"/>
    <property type="match status" value="1"/>
</dbReference>
<evidence type="ECO:0000256" key="2">
    <source>
        <dbReference type="ARBA" id="ARBA00023015"/>
    </source>
</evidence>
<evidence type="ECO:0000313" key="8">
    <source>
        <dbReference type="Proteomes" id="UP000789524"/>
    </source>
</evidence>
<keyword evidence="8" id="KW-1185">Reference proteome</keyword>
<accession>A0A8J2QD84</accession>
<dbReference type="AlphaFoldDB" id="A0A8J2QD84"/>
<protein>
    <submittedName>
        <fullName evidence="7">(African queen) hypothetical protein</fullName>
    </submittedName>
</protein>
<evidence type="ECO:0000256" key="4">
    <source>
        <dbReference type="ARBA" id="ARBA00023242"/>
    </source>
</evidence>
<comment type="subcellular location">
    <subcellularLocation>
        <location evidence="1">Nucleus</location>
    </subcellularLocation>
</comment>
<dbReference type="SUPFAM" id="SSF47459">
    <property type="entry name" value="HLH, helix-loop-helix DNA-binding domain"/>
    <property type="match status" value="1"/>
</dbReference>
<feature type="compositionally biased region" description="Low complexity" evidence="5">
    <location>
        <begin position="216"/>
        <end position="227"/>
    </location>
</feature>
<sequence length="456" mass="51985">METRHYWEENGHAVKYDNFPPAWSSVISRFQENLSKVWDKKYPMFFLKVNSIYSNEEFAREPLSFAPPSEDEAEYPPGYKKGKVSRASHTEYARQDPMSHRIIEKRRRDRMNNCLADLSRLIPPEYLKKGRGRVEKTEIIEMAIRHLKYLQDRVHALERGSEFLAGFQRAGAEAVRFVELQGSRDGLADQLAAHLHSHADVISKEALHEKRLYPNSSSETTSSSSSSQGFAVKVIQRPEPPPTFTENYETTQEHYTDCERVSVHQPAVQDTSEGEPLPLDGRVKKELTLRKIRKPEHEDYLHSYKFKNSIERRFSRSQDSEGDAWSASPTAKAYTHKRRRPTKAAPPSTSTSASGSTEEARDTSPQDTCSESPHHHSFDKPPPPAQYVPVFALNALGKYYVPLSVEYGCVSRQLGAGVTSLEAAEARALHPVTIHVNFQPCIDYLKREPDPHWRPL</sequence>
<keyword evidence="3" id="KW-0804">Transcription</keyword>
<feature type="domain" description="BHLH" evidence="6">
    <location>
        <begin position="95"/>
        <end position="150"/>
    </location>
</feature>
<dbReference type="PROSITE" id="PS50888">
    <property type="entry name" value="BHLH"/>
    <property type="match status" value="1"/>
</dbReference>
<proteinExistence type="predicted"/>
<dbReference type="FunFam" id="4.10.280.10:FF:000079">
    <property type="entry name" value="CLUMA_CG001539, isoform A"/>
    <property type="match status" value="1"/>
</dbReference>
<name>A0A8J2QD84_9NEOP</name>
<evidence type="ECO:0000256" key="3">
    <source>
        <dbReference type="ARBA" id="ARBA00023163"/>
    </source>
</evidence>
<dbReference type="InterPro" id="IPR036638">
    <property type="entry name" value="HLH_DNA-bd_sf"/>
</dbReference>
<gene>
    <name evidence="7" type="ORF">DCHRY22_LOCUS1890</name>
</gene>
<dbReference type="OrthoDB" id="6371181at2759"/>
<dbReference type="GO" id="GO:0005634">
    <property type="term" value="C:nucleus"/>
    <property type="evidence" value="ECO:0007669"/>
    <property type="project" value="UniProtKB-SubCell"/>
</dbReference>
<evidence type="ECO:0000259" key="6">
    <source>
        <dbReference type="PROSITE" id="PS50888"/>
    </source>
</evidence>
<feature type="region of interest" description="Disordered" evidence="5">
    <location>
        <begin position="315"/>
        <end position="382"/>
    </location>
</feature>
<dbReference type="Proteomes" id="UP000789524">
    <property type="component" value="Unassembled WGS sequence"/>
</dbReference>
<comment type="caution">
    <text evidence="7">The sequence shown here is derived from an EMBL/GenBank/DDBJ whole genome shotgun (WGS) entry which is preliminary data.</text>
</comment>
<evidence type="ECO:0000256" key="5">
    <source>
        <dbReference type="SAM" id="MobiDB-lite"/>
    </source>
</evidence>
<evidence type="ECO:0000313" key="7">
    <source>
        <dbReference type="EMBL" id="CAG9560175.1"/>
    </source>
</evidence>
<feature type="region of interest" description="Disordered" evidence="5">
    <location>
        <begin position="213"/>
        <end position="246"/>
    </location>
</feature>
<keyword evidence="4" id="KW-0539">Nucleus</keyword>
<reference evidence="7" key="1">
    <citation type="submission" date="2021-09" db="EMBL/GenBank/DDBJ databases">
        <authorList>
            <person name="Martin H S."/>
        </authorList>
    </citation>
    <scope>NUCLEOTIDE SEQUENCE</scope>
</reference>